<name>A0ABZ3A0P6_9MICC</name>
<dbReference type="Gene3D" id="3.40.50.1000">
    <property type="entry name" value="HAD superfamily/HAD-like"/>
    <property type="match status" value="1"/>
</dbReference>
<evidence type="ECO:0000313" key="2">
    <source>
        <dbReference type="Proteomes" id="UP001448858"/>
    </source>
</evidence>
<dbReference type="InterPro" id="IPR041492">
    <property type="entry name" value="HAD_2"/>
</dbReference>
<dbReference type="PANTHER" id="PTHR43434">
    <property type="entry name" value="PHOSPHOGLYCOLATE PHOSPHATASE"/>
    <property type="match status" value="1"/>
</dbReference>
<organism evidence="1 2">
    <name type="scientific">Arthrobacter citreus</name>
    <dbReference type="NCBI Taxonomy" id="1670"/>
    <lineage>
        <taxon>Bacteria</taxon>
        <taxon>Bacillati</taxon>
        <taxon>Actinomycetota</taxon>
        <taxon>Actinomycetes</taxon>
        <taxon>Micrococcales</taxon>
        <taxon>Micrococcaceae</taxon>
        <taxon>Arthrobacter</taxon>
    </lineage>
</organism>
<dbReference type="PROSITE" id="PS51257">
    <property type="entry name" value="PROKAR_LIPOPROTEIN"/>
    <property type="match status" value="1"/>
</dbReference>
<dbReference type="EMBL" id="CP151657">
    <property type="protein sequence ID" value="WZP17058.1"/>
    <property type="molecule type" value="Genomic_DNA"/>
</dbReference>
<protein>
    <submittedName>
        <fullName evidence="1">HAD hydrolase-like protein</fullName>
    </submittedName>
</protein>
<accession>A0ABZ3A0P6</accession>
<dbReference type="Proteomes" id="UP001448858">
    <property type="component" value="Chromosome"/>
</dbReference>
<dbReference type="SFLD" id="SFLDS00003">
    <property type="entry name" value="Haloacid_Dehalogenase"/>
    <property type="match status" value="1"/>
</dbReference>
<keyword evidence="2" id="KW-1185">Reference proteome</keyword>
<proteinExistence type="predicted"/>
<dbReference type="InterPro" id="IPR023198">
    <property type="entry name" value="PGP-like_dom2"/>
</dbReference>
<dbReference type="RefSeq" id="WP_342024654.1">
    <property type="nucleotide sequence ID" value="NZ_CP151657.1"/>
</dbReference>
<reference evidence="1 2" key="1">
    <citation type="submission" date="2024-04" db="EMBL/GenBank/DDBJ databases">
        <title>Arthrobacter sp. from Plains bison fecal sample.</title>
        <authorList>
            <person name="Ruzzini A."/>
        </authorList>
    </citation>
    <scope>NUCLEOTIDE SEQUENCE [LARGE SCALE GENOMIC DNA]</scope>
    <source>
        <strain evidence="1 2">EINP1</strain>
    </source>
</reference>
<dbReference type="PANTHER" id="PTHR43434:SF20">
    <property type="entry name" value="5'-NUCLEOTIDASE"/>
    <property type="match status" value="1"/>
</dbReference>
<evidence type="ECO:0000313" key="1">
    <source>
        <dbReference type="EMBL" id="WZP17058.1"/>
    </source>
</evidence>
<gene>
    <name evidence="1" type="ORF">AAE021_05730</name>
</gene>
<dbReference type="InterPro" id="IPR036412">
    <property type="entry name" value="HAD-like_sf"/>
</dbReference>
<sequence length="234" mass="24238">MKESRLLVLFDLDGTLVDPAGSITGGISAALAACGLPVPPPEDLQRMVGPALITSLREIAGVPEERISEVVAYYRAGYRDTGMAQSRPYPGIAEAVQALRDGGAAVAVATQKPEPLAHELLRVQGLDGLFDSVHGSPADEQAAAALDGKASIIRAALSRHSGTYDRAVMVGDRRHDIHGAAANALDCIGVSWGFAADGELAAAGACAVVDSAGELLAELESHRAQERDCAHGRL</sequence>
<dbReference type="SFLD" id="SFLDG01129">
    <property type="entry name" value="C1.5:_HAD__Beta-PGM__Phosphata"/>
    <property type="match status" value="1"/>
</dbReference>
<dbReference type="InterPro" id="IPR023214">
    <property type="entry name" value="HAD_sf"/>
</dbReference>
<dbReference type="Gene3D" id="1.10.150.240">
    <property type="entry name" value="Putative phosphatase, domain 2"/>
    <property type="match status" value="1"/>
</dbReference>
<dbReference type="InterPro" id="IPR050155">
    <property type="entry name" value="HAD-like_hydrolase_sf"/>
</dbReference>
<dbReference type="SUPFAM" id="SSF56784">
    <property type="entry name" value="HAD-like"/>
    <property type="match status" value="1"/>
</dbReference>
<dbReference type="Pfam" id="PF13419">
    <property type="entry name" value="HAD_2"/>
    <property type="match status" value="1"/>
</dbReference>